<dbReference type="InterPro" id="IPR038537">
    <property type="entry name" value="TatT_sf"/>
</dbReference>
<dbReference type="Gene3D" id="1.25.40.920">
    <property type="entry name" value="TRAP transporter T-component"/>
    <property type="match status" value="1"/>
</dbReference>
<dbReference type="AlphaFoldDB" id="A0A381Y7N1"/>
<evidence type="ECO:0000313" key="1">
    <source>
        <dbReference type="EMBL" id="SVA73034.1"/>
    </source>
</evidence>
<protein>
    <submittedName>
        <fullName evidence="1">Uncharacterized protein</fullName>
    </submittedName>
</protein>
<gene>
    <name evidence="1" type="ORF">METZ01_LOCUS125888</name>
</gene>
<sequence length="150" mass="17171">MLRTSPNTVEMIMVKRSELILESEAIPDRSEKSLKHCIILTQTAFGFIMENAERELDEDYKQGLTLYAEANKYFTRAVVLGENYMFLRYPWFDEWLNNSPDKHIKFGNDDVEGLYWLAAAYGGAVSSSRGDPEWVIQLPKVGKLLDNALA</sequence>
<dbReference type="InterPro" id="IPR031823">
    <property type="entry name" value="TatT"/>
</dbReference>
<accession>A0A381Y7N1</accession>
<name>A0A381Y7N1_9ZZZZ</name>
<proteinExistence type="predicted"/>
<organism evidence="1">
    <name type="scientific">marine metagenome</name>
    <dbReference type="NCBI Taxonomy" id="408172"/>
    <lineage>
        <taxon>unclassified sequences</taxon>
        <taxon>metagenomes</taxon>
        <taxon>ecological metagenomes</taxon>
    </lineage>
</organism>
<feature type="non-terminal residue" evidence="1">
    <location>
        <position position="150"/>
    </location>
</feature>
<reference evidence="1" key="1">
    <citation type="submission" date="2018-05" db="EMBL/GenBank/DDBJ databases">
        <authorList>
            <person name="Lanie J.A."/>
            <person name="Ng W.-L."/>
            <person name="Kazmierczak K.M."/>
            <person name="Andrzejewski T.M."/>
            <person name="Davidsen T.M."/>
            <person name="Wayne K.J."/>
            <person name="Tettelin H."/>
            <person name="Glass J.I."/>
            <person name="Rusch D."/>
            <person name="Podicherti R."/>
            <person name="Tsui H.-C.T."/>
            <person name="Winkler M.E."/>
        </authorList>
    </citation>
    <scope>NUCLEOTIDE SEQUENCE</scope>
</reference>
<dbReference type="EMBL" id="UINC01017578">
    <property type="protein sequence ID" value="SVA73034.1"/>
    <property type="molecule type" value="Genomic_DNA"/>
</dbReference>
<dbReference type="Pfam" id="PF16811">
    <property type="entry name" value="TAtT"/>
    <property type="match status" value="1"/>
</dbReference>